<dbReference type="PROSITE" id="PS50885">
    <property type="entry name" value="HAMP"/>
    <property type="match status" value="1"/>
</dbReference>
<evidence type="ECO:0000313" key="8">
    <source>
        <dbReference type="EMBL" id="OSQ50168.1"/>
    </source>
</evidence>
<dbReference type="InterPro" id="IPR010910">
    <property type="entry name" value="Nitrate/nitrite_sensing_bac"/>
</dbReference>
<evidence type="ECO:0000259" key="6">
    <source>
        <dbReference type="PROSITE" id="PS50885"/>
    </source>
</evidence>
<dbReference type="Pfam" id="PF00015">
    <property type="entry name" value="MCPsignal"/>
    <property type="match status" value="1"/>
</dbReference>
<gene>
    <name evidence="8" type="ORF">TALK_01415</name>
</gene>
<dbReference type="GO" id="GO:0007165">
    <property type="term" value="P:signal transduction"/>
    <property type="evidence" value="ECO:0007669"/>
    <property type="project" value="UniProtKB-KW"/>
</dbReference>
<evidence type="ECO:0000256" key="4">
    <source>
        <dbReference type="SAM" id="Phobius"/>
    </source>
</evidence>
<dbReference type="OrthoDB" id="2489132at2"/>
<proteinExistence type="inferred from homology"/>
<dbReference type="Pfam" id="PF00672">
    <property type="entry name" value="HAMP"/>
    <property type="match status" value="1"/>
</dbReference>
<dbReference type="AlphaFoldDB" id="A0A1Y2LH38"/>
<dbReference type="SUPFAM" id="SSF58104">
    <property type="entry name" value="Methyl-accepting chemotaxis protein (MCP) signaling domain"/>
    <property type="match status" value="1"/>
</dbReference>
<accession>A0A1Y2LH38</accession>
<reference evidence="8 9" key="1">
    <citation type="submission" date="2014-03" db="EMBL/GenBank/DDBJ databases">
        <title>The draft genome sequence of Thalassospira alkalitolerans JCM 18968.</title>
        <authorList>
            <person name="Lai Q."/>
            <person name="Shao Z."/>
        </authorList>
    </citation>
    <scope>NUCLEOTIDE SEQUENCE [LARGE SCALE GENOMIC DNA]</scope>
    <source>
        <strain evidence="8 9">JCM 18968</strain>
    </source>
</reference>
<evidence type="ECO:0000259" key="5">
    <source>
        <dbReference type="PROSITE" id="PS50111"/>
    </source>
</evidence>
<keyword evidence="4" id="KW-0472">Membrane</keyword>
<sequence length="685" mass="73020">MFAFLHNIRIGSKMALSLVPLVIGLVVLSLVIVSGRYQQMTELGKIRGLTEVAGSIGATVHELQKERGASAGFIGSGGTQFGSQLVAQRKLSDQKITALGDEISKIDYSLYDPKLKTDIAAFSSLLAQISELRTNVDGIKIVLGETVGYYSNVISRMLSVVNLMGGLSEDADILRVIASYNNFMQAKERAGLERATGAGGFGMGKFDPLLYRRFVELITMQTTYLAVFSEFSNPETRQFYTKTVTTSAIRAVDAMREVAFDFPVSGTTGDIRAEDWFATITTKINQFKTVEDYIAAELVHQADSKYNNASLVFYATLGGLIVIVLIASAFVLVVTRSITIPINGLTLSMTHLADGNADLEIVGMDRGDEMGEMSRAVEVFRANLVQNREMSAQREADRVAREAHANRIEQLASDFRGNVDGLLSAVGDATDNLRNTSTEMTNIVGSTRQQAASVASSAEEASGNVAAVSAATEELANSILEISRQIASASTITSDAAQEARNADGIAENLKDGATRIGEVIGLIGDIAKQTNLLALNATIEAARAGEAGKGFAVVANEVKNLATQTSRATNEITDQISGLQNATEQAVTILNRIGKRIEDIDETSSSLSAAVTEQQAATSEIASNVERASVGTSEVSQNIAGVSDATDRTGQAADKVMVACESVTDVAANLRREVEEFLASVQAR</sequence>
<dbReference type="InterPro" id="IPR004089">
    <property type="entry name" value="MCPsignal_dom"/>
</dbReference>
<name>A0A1Y2LH38_9PROT</name>
<evidence type="ECO:0000256" key="1">
    <source>
        <dbReference type="ARBA" id="ARBA00023224"/>
    </source>
</evidence>
<evidence type="ECO:0000256" key="3">
    <source>
        <dbReference type="PROSITE-ProRule" id="PRU00284"/>
    </source>
</evidence>
<dbReference type="PANTHER" id="PTHR32089:SF112">
    <property type="entry name" value="LYSOZYME-LIKE PROTEIN-RELATED"/>
    <property type="match status" value="1"/>
</dbReference>
<evidence type="ECO:0000256" key="2">
    <source>
        <dbReference type="ARBA" id="ARBA00029447"/>
    </source>
</evidence>
<feature type="domain" description="NIT" evidence="7">
    <location>
        <begin position="54"/>
        <end position="305"/>
    </location>
</feature>
<dbReference type="SMART" id="SM00283">
    <property type="entry name" value="MA"/>
    <property type="match status" value="1"/>
</dbReference>
<feature type="domain" description="HAMP" evidence="6">
    <location>
        <begin position="336"/>
        <end position="389"/>
    </location>
</feature>
<evidence type="ECO:0000259" key="7">
    <source>
        <dbReference type="PROSITE" id="PS50906"/>
    </source>
</evidence>
<feature type="transmembrane region" description="Helical" evidence="4">
    <location>
        <begin position="311"/>
        <end position="334"/>
    </location>
</feature>
<dbReference type="EMBL" id="JFKB01000001">
    <property type="protein sequence ID" value="OSQ50168.1"/>
    <property type="molecule type" value="Genomic_DNA"/>
</dbReference>
<dbReference type="InterPro" id="IPR003660">
    <property type="entry name" value="HAMP_dom"/>
</dbReference>
<keyword evidence="4" id="KW-1133">Transmembrane helix</keyword>
<organism evidence="8 9">
    <name type="scientific">Thalassospira alkalitolerans</name>
    <dbReference type="NCBI Taxonomy" id="1293890"/>
    <lineage>
        <taxon>Bacteria</taxon>
        <taxon>Pseudomonadati</taxon>
        <taxon>Pseudomonadota</taxon>
        <taxon>Alphaproteobacteria</taxon>
        <taxon>Rhodospirillales</taxon>
        <taxon>Thalassospiraceae</taxon>
        <taxon>Thalassospira</taxon>
    </lineage>
</organism>
<comment type="similarity">
    <text evidence="2">Belongs to the methyl-accepting chemotaxis (MCP) protein family.</text>
</comment>
<dbReference type="RefSeq" id="WP_085615097.1">
    <property type="nucleotide sequence ID" value="NZ_JFKB01000001.1"/>
</dbReference>
<dbReference type="Gene3D" id="1.10.287.950">
    <property type="entry name" value="Methyl-accepting chemotaxis protein"/>
    <property type="match status" value="1"/>
</dbReference>
<dbReference type="Pfam" id="PF08376">
    <property type="entry name" value="NIT"/>
    <property type="match status" value="1"/>
</dbReference>
<protein>
    <submittedName>
        <fullName evidence="8">Chemotaxis protein</fullName>
    </submittedName>
</protein>
<dbReference type="InterPro" id="IPR013587">
    <property type="entry name" value="Nitrate/nitrite_sensing"/>
</dbReference>
<dbReference type="Gene3D" id="6.10.340.10">
    <property type="match status" value="1"/>
</dbReference>
<dbReference type="GO" id="GO:0016020">
    <property type="term" value="C:membrane"/>
    <property type="evidence" value="ECO:0007669"/>
    <property type="project" value="InterPro"/>
</dbReference>
<evidence type="ECO:0000313" key="9">
    <source>
        <dbReference type="Proteomes" id="UP000193396"/>
    </source>
</evidence>
<keyword evidence="1 3" id="KW-0807">Transducer</keyword>
<keyword evidence="4" id="KW-0812">Transmembrane</keyword>
<keyword evidence="9" id="KW-1185">Reference proteome</keyword>
<feature type="transmembrane region" description="Helical" evidence="4">
    <location>
        <begin position="15"/>
        <end position="37"/>
    </location>
</feature>
<dbReference type="PANTHER" id="PTHR32089">
    <property type="entry name" value="METHYL-ACCEPTING CHEMOTAXIS PROTEIN MCPB"/>
    <property type="match status" value="1"/>
</dbReference>
<dbReference type="PROSITE" id="PS50111">
    <property type="entry name" value="CHEMOTAXIS_TRANSDUC_2"/>
    <property type="match status" value="1"/>
</dbReference>
<dbReference type="STRING" id="1293890.TALK_01415"/>
<comment type="caution">
    <text evidence="8">The sequence shown here is derived from an EMBL/GenBank/DDBJ whole genome shotgun (WGS) entry which is preliminary data.</text>
</comment>
<dbReference type="PROSITE" id="PS50906">
    <property type="entry name" value="NIT"/>
    <property type="match status" value="1"/>
</dbReference>
<feature type="domain" description="Methyl-accepting transducer" evidence="5">
    <location>
        <begin position="429"/>
        <end position="665"/>
    </location>
</feature>
<dbReference type="Proteomes" id="UP000193396">
    <property type="component" value="Unassembled WGS sequence"/>
</dbReference>